<proteinExistence type="predicted"/>
<protein>
    <recommendedName>
        <fullName evidence="4">CsbD family protein</fullName>
    </recommendedName>
</protein>
<dbReference type="EMBL" id="VIGC01000042">
    <property type="protein sequence ID" value="TQE93341.1"/>
    <property type="molecule type" value="Genomic_DNA"/>
</dbReference>
<sequence length="125" mass="14409">MNRTMNAKIRQARGVLRQQLGRLTDDQVAQLQGTVEAFIGQLQEKYGYTRSEASEMARDLFEQYAHSLKESVRDHLPEIEIHPSRAQRRRRRATWIRRTLTVLGVAVAALFVVRQFQGNGQSQES</sequence>
<reference evidence="2 3" key="1">
    <citation type="submission" date="2019-06" db="EMBL/GenBank/DDBJ databases">
        <title>Genome sequence of Litorilinea aerophila BAA-2444.</title>
        <authorList>
            <person name="Maclea K.S."/>
            <person name="Maurais E.G."/>
            <person name="Iannazzi L.C."/>
        </authorList>
    </citation>
    <scope>NUCLEOTIDE SEQUENCE [LARGE SCALE GENOMIC DNA]</scope>
    <source>
        <strain evidence="2 3">ATCC BAA-2444</strain>
    </source>
</reference>
<dbReference type="Gene3D" id="1.10.1470.10">
    <property type="entry name" value="YjbJ"/>
    <property type="match status" value="1"/>
</dbReference>
<keyword evidence="3" id="KW-1185">Reference proteome</keyword>
<dbReference type="RefSeq" id="WP_141612284.1">
    <property type="nucleotide sequence ID" value="NZ_VIGC02000042.1"/>
</dbReference>
<keyword evidence="1" id="KW-0472">Membrane</keyword>
<keyword evidence="1" id="KW-0812">Transmembrane</keyword>
<feature type="transmembrane region" description="Helical" evidence="1">
    <location>
        <begin position="95"/>
        <end position="116"/>
    </location>
</feature>
<comment type="caution">
    <text evidence="2">The sequence shown here is derived from an EMBL/GenBank/DDBJ whole genome shotgun (WGS) entry which is preliminary data.</text>
</comment>
<evidence type="ECO:0008006" key="4">
    <source>
        <dbReference type="Google" id="ProtNLM"/>
    </source>
</evidence>
<name>A0A540V9D6_9CHLR</name>
<evidence type="ECO:0000313" key="3">
    <source>
        <dbReference type="Proteomes" id="UP000317371"/>
    </source>
</evidence>
<dbReference type="InterPro" id="IPR036629">
    <property type="entry name" value="YjbJ_sf"/>
</dbReference>
<keyword evidence="1" id="KW-1133">Transmembrane helix</keyword>
<organism evidence="2 3">
    <name type="scientific">Litorilinea aerophila</name>
    <dbReference type="NCBI Taxonomy" id="1204385"/>
    <lineage>
        <taxon>Bacteria</taxon>
        <taxon>Bacillati</taxon>
        <taxon>Chloroflexota</taxon>
        <taxon>Caldilineae</taxon>
        <taxon>Caldilineales</taxon>
        <taxon>Caldilineaceae</taxon>
        <taxon>Litorilinea</taxon>
    </lineage>
</organism>
<dbReference type="Proteomes" id="UP000317371">
    <property type="component" value="Unassembled WGS sequence"/>
</dbReference>
<evidence type="ECO:0000313" key="2">
    <source>
        <dbReference type="EMBL" id="TQE93341.1"/>
    </source>
</evidence>
<dbReference type="InParanoid" id="A0A540V9D6"/>
<evidence type="ECO:0000256" key="1">
    <source>
        <dbReference type="SAM" id="Phobius"/>
    </source>
</evidence>
<accession>A0A540V9D6</accession>
<gene>
    <name evidence="2" type="ORF">FKZ61_21785</name>
</gene>
<dbReference type="AlphaFoldDB" id="A0A540V9D6"/>
<dbReference type="SUPFAM" id="SSF69047">
    <property type="entry name" value="Hypothetical protein YjbJ"/>
    <property type="match status" value="1"/>
</dbReference>